<sequence length="74" mass="8313">MEFRGSRISTESKSKIMGAFALLFGSMMFIAIIAVSWVEAAAIPDHTYQPTSTLPPDNNIPWRSMFHQFPSMAF</sequence>
<evidence type="ECO:0000256" key="1">
    <source>
        <dbReference type="SAM" id="Phobius"/>
    </source>
</evidence>
<keyword evidence="1" id="KW-0472">Membrane</keyword>
<proteinExistence type="evidence at transcript level"/>
<keyword evidence="1" id="KW-1133">Transmembrane helix</keyword>
<organism evidence="2">
    <name type="scientific">Ampulex compressa</name>
    <name type="common">Emerald cockroach wasp</name>
    <dbReference type="NCBI Taxonomy" id="860918"/>
    <lineage>
        <taxon>Eukaryota</taxon>
        <taxon>Metazoa</taxon>
        <taxon>Ecdysozoa</taxon>
        <taxon>Arthropoda</taxon>
        <taxon>Hexapoda</taxon>
        <taxon>Insecta</taxon>
        <taxon>Pterygota</taxon>
        <taxon>Neoptera</taxon>
        <taxon>Endopterygota</taxon>
        <taxon>Hymenoptera</taxon>
        <taxon>Apocrita</taxon>
        <taxon>Aculeata</taxon>
        <taxon>Apoidea</taxon>
        <taxon>Ampulicidae</taxon>
        <taxon>Ampulicini</taxon>
        <taxon>Ampulex</taxon>
    </lineage>
</organism>
<dbReference type="EMBL" id="KY563604">
    <property type="protein sequence ID" value="ARK20013.1"/>
    <property type="molecule type" value="mRNA"/>
</dbReference>
<evidence type="ECO:0000313" key="2">
    <source>
        <dbReference type="EMBL" id="ARK20013.1"/>
    </source>
</evidence>
<name>A0A1W6EWB0_AMPCP</name>
<protein>
    <submittedName>
        <fullName evidence="2">Venom protein</fullName>
    </submittedName>
</protein>
<dbReference type="AlphaFoldDB" id="A0A1W6EWB0"/>
<accession>A0A1W6EWB0</accession>
<reference evidence="2" key="1">
    <citation type="submission" date="2017-02" db="EMBL/GenBank/DDBJ databases">
        <title>Parasitoid Jewel Wasp Mounts Multi-Pronged Neurochemical Attack to Hijack a Host Brain.</title>
        <authorList>
            <person name="Arvidson R.S."/>
            <person name="Kaiser M."/>
            <person name="Libersat F."/>
            <person name="Adams M.E."/>
        </authorList>
    </citation>
    <scope>NUCLEOTIDE SEQUENCE</scope>
    <source>
        <strain evidence="2">231</strain>
    </source>
</reference>
<keyword evidence="1" id="KW-0812">Transmembrane</keyword>
<feature type="transmembrane region" description="Helical" evidence="1">
    <location>
        <begin position="20"/>
        <end position="38"/>
    </location>
</feature>